<accession>A0A2W5REI0</accession>
<dbReference type="Proteomes" id="UP000249282">
    <property type="component" value="Unassembled WGS sequence"/>
</dbReference>
<keyword evidence="2" id="KW-1133">Transmembrane helix</keyword>
<reference evidence="3 4" key="1">
    <citation type="submission" date="2017-11" db="EMBL/GenBank/DDBJ databases">
        <title>Infants hospitalized years apart are colonized by the same room-sourced microbial strains.</title>
        <authorList>
            <person name="Brooks B."/>
            <person name="Olm M.R."/>
            <person name="Firek B.A."/>
            <person name="Baker R."/>
            <person name="Thomas B.C."/>
            <person name="Morowitz M.J."/>
            <person name="Banfield J.F."/>
        </authorList>
    </citation>
    <scope>NUCLEOTIDE SEQUENCE [LARGE SCALE GENOMIC DNA]</scope>
    <source>
        <strain evidence="3">S2_003_000_R3_20</strain>
    </source>
</reference>
<keyword evidence="2" id="KW-0472">Membrane</keyword>
<dbReference type="EMBL" id="QFQJ01000051">
    <property type="protein sequence ID" value="PZQ88861.1"/>
    <property type="molecule type" value="Genomic_DNA"/>
</dbReference>
<feature type="compositionally biased region" description="Basic residues" evidence="1">
    <location>
        <begin position="1"/>
        <end position="21"/>
    </location>
</feature>
<proteinExistence type="predicted"/>
<dbReference type="AlphaFoldDB" id="A0A2W5REI0"/>
<evidence type="ECO:0000256" key="2">
    <source>
        <dbReference type="SAM" id="Phobius"/>
    </source>
</evidence>
<keyword evidence="2" id="KW-0812">Transmembrane</keyword>
<feature type="transmembrane region" description="Helical" evidence="2">
    <location>
        <begin position="62"/>
        <end position="78"/>
    </location>
</feature>
<evidence type="ECO:0000256" key="1">
    <source>
        <dbReference type="SAM" id="MobiDB-lite"/>
    </source>
</evidence>
<sequence>MNRKQKKAKRLKATHHTKSQAHYKPAQPVVFNRRSAEACLARDDVFGVAVREVAKKKFKTKMIIGGLVLWVLWIIALIW</sequence>
<comment type="caution">
    <text evidence="3">The sequence shown here is derived from an EMBL/GenBank/DDBJ whole genome shotgun (WGS) entry which is preliminary data.</text>
</comment>
<protein>
    <submittedName>
        <fullName evidence="3">Uncharacterized protein</fullName>
    </submittedName>
</protein>
<evidence type="ECO:0000313" key="4">
    <source>
        <dbReference type="Proteomes" id="UP000249282"/>
    </source>
</evidence>
<feature type="region of interest" description="Disordered" evidence="1">
    <location>
        <begin position="1"/>
        <end position="23"/>
    </location>
</feature>
<gene>
    <name evidence="3" type="ORF">DI542_10140</name>
</gene>
<organism evidence="3 4">
    <name type="scientific">Acinetobacter johnsonii</name>
    <dbReference type="NCBI Taxonomy" id="40214"/>
    <lineage>
        <taxon>Bacteria</taxon>
        <taxon>Pseudomonadati</taxon>
        <taxon>Pseudomonadota</taxon>
        <taxon>Gammaproteobacteria</taxon>
        <taxon>Moraxellales</taxon>
        <taxon>Moraxellaceae</taxon>
        <taxon>Acinetobacter</taxon>
    </lineage>
</organism>
<evidence type="ECO:0000313" key="3">
    <source>
        <dbReference type="EMBL" id="PZQ88861.1"/>
    </source>
</evidence>
<name>A0A2W5REI0_ACIJO</name>
<dbReference type="RefSeq" id="WP_419282346.1">
    <property type="nucleotide sequence ID" value="NZ_JBIMBJ010000002.1"/>
</dbReference>